<evidence type="ECO:0000313" key="3">
    <source>
        <dbReference type="Proteomes" id="UP000322244"/>
    </source>
</evidence>
<feature type="compositionally biased region" description="Low complexity" evidence="1">
    <location>
        <begin position="10"/>
        <end position="22"/>
    </location>
</feature>
<dbReference type="EMBL" id="VLNY01000002">
    <property type="protein sequence ID" value="KAA0024310.1"/>
    <property type="molecule type" value="Genomic_DNA"/>
</dbReference>
<reference evidence="2 3" key="1">
    <citation type="submission" date="2019-07" db="EMBL/GenBank/DDBJ databases">
        <title>Rhodococcus cavernicolus sp. nov., isolated from a cave.</title>
        <authorList>
            <person name="Lee S.D."/>
        </authorList>
    </citation>
    <scope>NUCLEOTIDE SEQUENCE [LARGE SCALE GENOMIC DNA]</scope>
    <source>
        <strain evidence="2 3">C1-24</strain>
    </source>
</reference>
<organism evidence="2 3">
    <name type="scientific">Antrihabitans cavernicola</name>
    <dbReference type="NCBI Taxonomy" id="2495913"/>
    <lineage>
        <taxon>Bacteria</taxon>
        <taxon>Bacillati</taxon>
        <taxon>Actinomycetota</taxon>
        <taxon>Actinomycetes</taxon>
        <taxon>Mycobacteriales</taxon>
        <taxon>Nocardiaceae</taxon>
        <taxon>Antrihabitans</taxon>
    </lineage>
</organism>
<comment type="caution">
    <text evidence="2">The sequence shown here is derived from an EMBL/GenBank/DDBJ whole genome shotgun (WGS) entry which is preliminary data.</text>
</comment>
<dbReference type="PANTHER" id="PTHR34071">
    <property type="entry name" value="5-NITROIMIDAZOLE ANTIBIOTICS RESISTANCE PROTEIN, NIMA-FAMILY-RELATED PROTEIN-RELATED"/>
    <property type="match status" value="1"/>
</dbReference>
<gene>
    <name evidence="2" type="ORF">FOY51_03855</name>
</gene>
<accession>A0A5A7SDT4</accession>
<dbReference type="SUPFAM" id="SSF50475">
    <property type="entry name" value="FMN-binding split barrel"/>
    <property type="match status" value="1"/>
</dbReference>
<dbReference type="InterPro" id="IPR012349">
    <property type="entry name" value="Split_barrel_FMN-bd"/>
</dbReference>
<dbReference type="OrthoDB" id="116031at2"/>
<dbReference type="PANTHER" id="PTHR34071:SF2">
    <property type="entry name" value="FLAVIN-NUCLEOTIDE-BINDING PROTEIN"/>
    <property type="match status" value="1"/>
</dbReference>
<protein>
    <submittedName>
        <fullName evidence="2">Pyridoxamine 5'-phosphate oxidase family protein</fullName>
    </submittedName>
</protein>
<feature type="region of interest" description="Disordered" evidence="1">
    <location>
        <begin position="1"/>
        <end position="30"/>
    </location>
</feature>
<proteinExistence type="predicted"/>
<evidence type="ECO:0000313" key="2">
    <source>
        <dbReference type="EMBL" id="KAA0024310.1"/>
    </source>
</evidence>
<dbReference type="InterPro" id="IPR024747">
    <property type="entry name" value="Pyridox_Oxase-rel"/>
</dbReference>
<keyword evidence="3" id="KW-1185">Reference proteome</keyword>
<evidence type="ECO:0000256" key="1">
    <source>
        <dbReference type="SAM" id="MobiDB-lite"/>
    </source>
</evidence>
<sequence>MSPTAPSPTPLSSTPLSSTPRSTIKRGKDRAQSDRSALYAVLDAGLVCNLAVVIDGAPVVLPTAYGRVDDTLYLHGSTGALSLRTASTDEVSVSVTLLDGVVYARSVFHFSMNYRSAVVHGRPRVVTTDEERTIGLRAVVEHLAPGSWDYAREPNAKELAKTSVVALDLAEAAVKVRGGDPVDEPDDVVAGGVWAGVLPLRQSWGEPVAAADLDALDVPDHLRSRQVTTPGR</sequence>
<dbReference type="Proteomes" id="UP000322244">
    <property type="component" value="Unassembled WGS sequence"/>
</dbReference>
<dbReference type="AlphaFoldDB" id="A0A5A7SDT4"/>
<dbReference type="Pfam" id="PF12900">
    <property type="entry name" value="Pyridox_ox_2"/>
    <property type="match status" value="1"/>
</dbReference>
<name>A0A5A7SDT4_9NOCA</name>
<dbReference type="Gene3D" id="2.30.110.10">
    <property type="entry name" value="Electron Transport, Fmn-binding Protein, Chain A"/>
    <property type="match status" value="1"/>
</dbReference>